<evidence type="ECO:0000313" key="2">
    <source>
        <dbReference type="EMBL" id="KAF2732725.1"/>
    </source>
</evidence>
<proteinExistence type="predicted"/>
<reference evidence="2" key="1">
    <citation type="journal article" date="2020" name="Stud. Mycol.">
        <title>101 Dothideomycetes genomes: a test case for predicting lifestyles and emergence of pathogens.</title>
        <authorList>
            <person name="Haridas S."/>
            <person name="Albert R."/>
            <person name="Binder M."/>
            <person name="Bloem J."/>
            <person name="Labutti K."/>
            <person name="Salamov A."/>
            <person name="Andreopoulos B."/>
            <person name="Baker S."/>
            <person name="Barry K."/>
            <person name="Bills G."/>
            <person name="Bluhm B."/>
            <person name="Cannon C."/>
            <person name="Castanera R."/>
            <person name="Culley D."/>
            <person name="Daum C."/>
            <person name="Ezra D."/>
            <person name="Gonzalez J."/>
            <person name="Henrissat B."/>
            <person name="Kuo A."/>
            <person name="Liang C."/>
            <person name="Lipzen A."/>
            <person name="Lutzoni F."/>
            <person name="Magnuson J."/>
            <person name="Mondo S."/>
            <person name="Nolan M."/>
            <person name="Ohm R."/>
            <person name="Pangilinan J."/>
            <person name="Park H.-J."/>
            <person name="Ramirez L."/>
            <person name="Alfaro M."/>
            <person name="Sun H."/>
            <person name="Tritt A."/>
            <person name="Yoshinaga Y."/>
            <person name="Zwiers L.-H."/>
            <person name="Turgeon B."/>
            <person name="Goodwin S."/>
            <person name="Spatafora J."/>
            <person name="Crous P."/>
            <person name="Grigoriev I."/>
        </authorList>
    </citation>
    <scope>NUCLEOTIDE SEQUENCE</scope>
    <source>
        <strain evidence="2">CBS 125425</strain>
    </source>
</reference>
<dbReference type="InterPro" id="IPR029068">
    <property type="entry name" value="Glyas_Bleomycin-R_OHBP_Dase"/>
</dbReference>
<dbReference type="InterPro" id="IPR037523">
    <property type="entry name" value="VOC_core"/>
</dbReference>
<accession>A0A9P4QUJ8</accession>
<dbReference type="EMBL" id="ML996172">
    <property type="protein sequence ID" value="KAF2732725.1"/>
    <property type="molecule type" value="Genomic_DNA"/>
</dbReference>
<protein>
    <submittedName>
        <fullName evidence="2">Glyoxalase family protein</fullName>
    </submittedName>
</protein>
<dbReference type="PANTHER" id="PTHR35006:SF2">
    <property type="entry name" value="GLYOXALASE FAMILY PROTEIN (AFU_ORTHOLOGUE AFUA_5G14830)"/>
    <property type="match status" value="1"/>
</dbReference>
<dbReference type="SUPFAM" id="SSF54593">
    <property type="entry name" value="Glyoxalase/Bleomycin resistance protein/Dihydroxybiphenyl dioxygenase"/>
    <property type="match status" value="1"/>
</dbReference>
<keyword evidence="3" id="KW-1185">Reference proteome</keyword>
<dbReference type="PANTHER" id="PTHR35006">
    <property type="entry name" value="GLYOXALASE FAMILY PROTEIN (AFU_ORTHOLOGUE AFUA_5G14830)"/>
    <property type="match status" value="1"/>
</dbReference>
<evidence type="ECO:0000259" key="1">
    <source>
        <dbReference type="PROSITE" id="PS51819"/>
    </source>
</evidence>
<evidence type="ECO:0000313" key="3">
    <source>
        <dbReference type="Proteomes" id="UP000799444"/>
    </source>
</evidence>
<dbReference type="AlphaFoldDB" id="A0A9P4QUJ8"/>
<dbReference type="InterPro" id="IPR004360">
    <property type="entry name" value="Glyas_Fos-R_dOase_dom"/>
</dbReference>
<dbReference type="PROSITE" id="PS51819">
    <property type="entry name" value="VOC"/>
    <property type="match status" value="1"/>
</dbReference>
<gene>
    <name evidence="2" type="ORF">EJ04DRAFT_578152</name>
</gene>
<sequence>MIDHILLKVPPSLYTRTLTFYTAALAPLGYTKQLDFPNQAAGFGTSAQDAKFWIGATGEEGATSACHFAFRAKERGEVDRFYEEAVKAGAKGNGGPGIREMYHEGYYAAFVIDPVGNNLEVVDHGAR</sequence>
<dbReference type="CDD" id="cd07262">
    <property type="entry name" value="VOC_like"/>
    <property type="match status" value="1"/>
</dbReference>
<name>A0A9P4QUJ8_9PLEO</name>
<dbReference type="Gene3D" id="3.10.180.10">
    <property type="entry name" value="2,3-Dihydroxybiphenyl 1,2-Dioxygenase, domain 1"/>
    <property type="match status" value="1"/>
</dbReference>
<comment type="caution">
    <text evidence="2">The sequence shown here is derived from an EMBL/GenBank/DDBJ whole genome shotgun (WGS) entry which is preliminary data.</text>
</comment>
<feature type="domain" description="VOC" evidence="1">
    <location>
        <begin position="1"/>
        <end position="124"/>
    </location>
</feature>
<dbReference type="Pfam" id="PF00903">
    <property type="entry name" value="Glyoxalase"/>
    <property type="match status" value="1"/>
</dbReference>
<dbReference type="Proteomes" id="UP000799444">
    <property type="component" value="Unassembled WGS sequence"/>
</dbReference>
<dbReference type="OrthoDB" id="10249419at2759"/>
<organism evidence="2 3">
    <name type="scientific">Polyplosphaeria fusca</name>
    <dbReference type="NCBI Taxonomy" id="682080"/>
    <lineage>
        <taxon>Eukaryota</taxon>
        <taxon>Fungi</taxon>
        <taxon>Dikarya</taxon>
        <taxon>Ascomycota</taxon>
        <taxon>Pezizomycotina</taxon>
        <taxon>Dothideomycetes</taxon>
        <taxon>Pleosporomycetidae</taxon>
        <taxon>Pleosporales</taxon>
        <taxon>Tetraplosphaeriaceae</taxon>
        <taxon>Polyplosphaeria</taxon>
    </lineage>
</organism>